<dbReference type="SUPFAM" id="SSF160246">
    <property type="entry name" value="EspE N-terminal domain-like"/>
    <property type="match status" value="1"/>
</dbReference>
<evidence type="ECO:0000313" key="2">
    <source>
        <dbReference type="EMBL" id="AMY10417.1"/>
    </source>
</evidence>
<dbReference type="OrthoDB" id="9768769at2"/>
<protein>
    <submittedName>
        <fullName evidence="2">Bacteriophage N4 adsorption protein B</fullName>
    </submittedName>
</protein>
<accession>A0A143PP09</accession>
<dbReference type="RefSeq" id="WP_157899356.1">
    <property type="nucleotide sequence ID" value="NZ_CP015136.1"/>
</dbReference>
<keyword evidence="3" id="KW-1185">Reference proteome</keyword>
<feature type="domain" description="Type II secretion system protein GspE N-terminal" evidence="1">
    <location>
        <begin position="104"/>
        <end position="181"/>
    </location>
</feature>
<gene>
    <name evidence="2" type="ORF">LuPra_03647</name>
</gene>
<dbReference type="EMBL" id="CP015136">
    <property type="protein sequence ID" value="AMY10417.1"/>
    <property type="molecule type" value="Genomic_DNA"/>
</dbReference>
<sequence>MRRGITFDSEWFCGPGCLADATARRLEALRPPSIARVPTMPPVRLGATLLASRSISSDVLAQALASQATTGLRLGAQLVAMGAVEELTITHALARQSGVGFLTKVDVRAVRKTVGGLSRTVVQALGVVPLESDRDGTLRIAVTAPLPRMAIAALQSGTGLRVRPYLVSDAMLRELLDAYGADVTPSPAPGVGRLSAVQAARRIADAAIAGRAATWQHTWGPGFAWIRLDGASGSEDLIVASSRTEHTWQAARTQH</sequence>
<dbReference type="InterPro" id="IPR007831">
    <property type="entry name" value="T2SS_GspE_N"/>
</dbReference>
<organism evidence="2 3">
    <name type="scientific">Luteitalea pratensis</name>
    <dbReference type="NCBI Taxonomy" id="1855912"/>
    <lineage>
        <taxon>Bacteria</taxon>
        <taxon>Pseudomonadati</taxon>
        <taxon>Acidobacteriota</taxon>
        <taxon>Vicinamibacteria</taxon>
        <taxon>Vicinamibacterales</taxon>
        <taxon>Vicinamibacteraceae</taxon>
        <taxon>Luteitalea</taxon>
    </lineage>
</organism>
<dbReference type="STRING" id="1855912.LuPra_03647"/>
<dbReference type="Gene3D" id="3.30.300.160">
    <property type="entry name" value="Type II secretion system, protein E, N-terminal domain"/>
    <property type="match status" value="1"/>
</dbReference>
<proteinExistence type="predicted"/>
<evidence type="ECO:0000313" key="3">
    <source>
        <dbReference type="Proteomes" id="UP000076079"/>
    </source>
</evidence>
<reference evidence="3" key="2">
    <citation type="submission" date="2016-04" db="EMBL/GenBank/DDBJ databases">
        <title>First Complete Genome Sequence of a Subdivision 6 Acidobacterium.</title>
        <authorList>
            <person name="Huang S."/>
            <person name="Vieira S."/>
            <person name="Bunk B."/>
            <person name="Riedel T."/>
            <person name="Sproeer C."/>
            <person name="Overmann J."/>
        </authorList>
    </citation>
    <scope>NUCLEOTIDE SEQUENCE [LARGE SCALE GENOMIC DNA]</scope>
    <source>
        <strain evidence="3">DSM 100886 HEG_-6_39</strain>
    </source>
</reference>
<dbReference type="KEGG" id="abac:LuPra_03647"/>
<name>A0A143PP09_LUTPR</name>
<dbReference type="Pfam" id="PF05157">
    <property type="entry name" value="MshEN"/>
    <property type="match status" value="1"/>
</dbReference>
<dbReference type="InterPro" id="IPR037257">
    <property type="entry name" value="T2SS_E_N_sf"/>
</dbReference>
<evidence type="ECO:0000259" key="1">
    <source>
        <dbReference type="Pfam" id="PF05157"/>
    </source>
</evidence>
<dbReference type="Proteomes" id="UP000076079">
    <property type="component" value="Chromosome"/>
</dbReference>
<dbReference type="AlphaFoldDB" id="A0A143PP09"/>
<reference evidence="2 3" key="1">
    <citation type="journal article" date="2016" name="Genome Announc.">
        <title>First Complete Genome Sequence of a Subdivision 6 Acidobacterium Strain.</title>
        <authorList>
            <person name="Huang S."/>
            <person name="Vieira S."/>
            <person name="Bunk B."/>
            <person name="Riedel T."/>
            <person name="Sproer C."/>
            <person name="Overmann J."/>
        </authorList>
    </citation>
    <scope>NUCLEOTIDE SEQUENCE [LARGE SCALE GENOMIC DNA]</scope>
    <source>
        <strain evidence="3">DSM 100886 HEG_-6_39</strain>
    </source>
</reference>